<evidence type="ECO:0000313" key="2">
    <source>
        <dbReference type="EMBL" id="KZS04303.1"/>
    </source>
</evidence>
<evidence type="ECO:0000313" key="3">
    <source>
        <dbReference type="Proteomes" id="UP000076858"/>
    </source>
</evidence>
<reference evidence="2 3" key="1">
    <citation type="submission" date="2016-03" db="EMBL/GenBank/DDBJ databases">
        <title>EvidentialGene: Evidence-directed Construction of Genes on Genomes.</title>
        <authorList>
            <person name="Gilbert D.G."/>
            <person name="Choi J.-H."/>
            <person name="Mockaitis K."/>
            <person name="Colbourne J."/>
            <person name="Pfrender M."/>
        </authorList>
    </citation>
    <scope>NUCLEOTIDE SEQUENCE [LARGE SCALE GENOMIC DNA]</scope>
    <source>
        <strain evidence="2 3">Xinb3</strain>
        <tissue evidence="2">Complete organism</tissue>
    </source>
</reference>
<feature type="region of interest" description="Disordered" evidence="1">
    <location>
        <begin position="106"/>
        <end position="138"/>
    </location>
</feature>
<dbReference type="Proteomes" id="UP000076858">
    <property type="component" value="Unassembled WGS sequence"/>
</dbReference>
<comment type="caution">
    <text evidence="2">The sequence shown here is derived from an EMBL/GenBank/DDBJ whole genome shotgun (WGS) entry which is preliminary data.</text>
</comment>
<dbReference type="EMBL" id="LRGB01003123">
    <property type="protein sequence ID" value="KZS04303.1"/>
    <property type="molecule type" value="Genomic_DNA"/>
</dbReference>
<organism evidence="2 3">
    <name type="scientific">Daphnia magna</name>
    <dbReference type="NCBI Taxonomy" id="35525"/>
    <lineage>
        <taxon>Eukaryota</taxon>
        <taxon>Metazoa</taxon>
        <taxon>Ecdysozoa</taxon>
        <taxon>Arthropoda</taxon>
        <taxon>Crustacea</taxon>
        <taxon>Branchiopoda</taxon>
        <taxon>Diplostraca</taxon>
        <taxon>Cladocera</taxon>
        <taxon>Anomopoda</taxon>
        <taxon>Daphniidae</taxon>
        <taxon>Daphnia</taxon>
    </lineage>
</organism>
<name>A0A164LP45_9CRUS</name>
<evidence type="ECO:0000256" key="1">
    <source>
        <dbReference type="SAM" id="MobiDB-lite"/>
    </source>
</evidence>
<dbReference type="AlphaFoldDB" id="A0A164LP45"/>
<gene>
    <name evidence="2" type="ORF">APZ42_032573</name>
</gene>
<dbReference type="OrthoDB" id="6356280at2759"/>
<keyword evidence="3" id="KW-1185">Reference proteome</keyword>
<proteinExistence type="predicted"/>
<protein>
    <submittedName>
        <fullName evidence="2">Uncharacterized protein</fullName>
    </submittedName>
</protein>
<sequence>MTLHLDNCDGTIHGSRCGDIGGRHHLHQSKRPLPPHPIVFIAFLLFAIASAQPPAAGSAKREVIEDGQSLPTKNDGWQLLASGAETERSSRLPSDMVDMVGPLTEGRRTRQMASTRKGQQLRRRGRQTAPVVSSSRSDQADIGTIMLDAKYPLAGFDDDHFDDSRGIGALSALDESEIGRRLAAGSLQDATTASAHLANREETSESEAAFSGALETNVTASLGQTAFLRCRLKNSQHQVSNT</sequence>
<accession>A0A164LP45</accession>